<evidence type="ECO:0000313" key="3">
    <source>
        <dbReference type="Proteomes" id="UP000750334"/>
    </source>
</evidence>
<feature type="compositionally biased region" description="Low complexity" evidence="1">
    <location>
        <begin position="168"/>
        <end position="206"/>
    </location>
</feature>
<feature type="compositionally biased region" description="Low complexity" evidence="1">
    <location>
        <begin position="240"/>
        <end position="259"/>
    </location>
</feature>
<feature type="compositionally biased region" description="Low complexity" evidence="1">
    <location>
        <begin position="308"/>
        <end position="330"/>
    </location>
</feature>
<feature type="compositionally biased region" description="Low complexity" evidence="1">
    <location>
        <begin position="562"/>
        <end position="592"/>
    </location>
</feature>
<protein>
    <submittedName>
        <fullName evidence="2">Set1/Ash2 histone methyltransferase complex subunit ASH2</fullName>
    </submittedName>
</protein>
<dbReference type="GO" id="GO:0008168">
    <property type="term" value="F:methyltransferase activity"/>
    <property type="evidence" value="ECO:0007669"/>
    <property type="project" value="UniProtKB-KW"/>
</dbReference>
<comment type="caution">
    <text evidence="2">The sequence shown here is derived from an EMBL/GenBank/DDBJ whole genome shotgun (WGS) entry which is preliminary data.</text>
</comment>
<name>A0A9P6WB14_MAUEX</name>
<feature type="region of interest" description="Disordered" evidence="1">
    <location>
        <begin position="306"/>
        <end position="334"/>
    </location>
</feature>
<dbReference type="OrthoDB" id="4070760at2759"/>
<feature type="region of interest" description="Disordered" evidence="1">
    <location>
        <begin position="168"/>
        <end position="208"/>
    </location>
</feature>
<feature type="region of interest" description="Disordered" evidence="1">
    <location>
        <begin position="33"/>
        <end position="68"/>
    </location>
</feature>
<feature type="region of interest" description="Disordered" evidence="1">
    <location>
        <begin position="490"/>
        <end position="621"/>
    </location>
</feature>
<evidence type="ECO:0000313" key="2">
    <source>
        <dbReference type="EMBL" id="KAG0668075.1"/>
    </source>
</evidence>
<keyword evidence="3" id="KW-1185">Reference proteome</keyword>
<reference evidence="2 3" key="1">
    <citation type="submission" date="2020-11" db="EMBL/GenBank/DDBJ databases">
        <title>Kefir isolates.</title>
        <authorList>
            <person name="Marcisauskas S."/>
            <person name="Kim Y."/>
            <person name="Blasche S."/>
        </authorList>
    </citation>
    <scope>NUCLEOTIDE SEQUENCE [LARGE SCALE GENOMIC DNA]</scope>
    <source>
        <strain evidence="2 3">OG2</strain>
    </source>
</reference>
<dbReference type="AlphaFoldDB" id="A0A9P6WB14"/>
<keyword evidence="2" id="KW-0489">Methyltransferase</keyword>
<proteinExistence type="predicted"/>
<gene>
    <name evidence="2" type="primary">ASH2L_3</name>
    <name evidence="2" type="ORF">C6P45_005081</name>
</gene>
<dbReference type="Proteomes" id="UP000750334">
    <property type="component" value="Unassembled WGS sequence"/>
</dbReference>
<keyword evidence="2" id="KW-0808">Transferase</keyword>
<dbReference type="EMBL" id="PUHR01000080">
    <property type="protein sequence ID" value="KAG0668075.1"/>
    <property type="molecule type" value="Genomic_DNA"/>
</dbReference>
<sequence>MITEENNNNNNNNNSTNVNTVLTDIKEETIDFDTSLTDEDDSNDNDDEHNITIDRKQNHIDGDDDQEDNKTIQHSTMIIMSSESSSNNSSVIIHQQNIDNNNNNNMDEDMDITNNDDSMNKSLKDGEISIPLSTSSITVDKFVSNEELALLPPLPNALDLQLDTQNLTGSLTNSSSNNDNNNNNNNNSTLQNNNNITSSTTIGTDSYTPVSLIDPSSLTANSTPDTELKNLMLLTQDIDNNNTTTTNSSPNNNNNNSDSRIPHTMINLSQGSPILLTPLSEDNISSSPTDFNNAINTSFDLSKAFEMSSSSTPNATTDNTTSNTNSNGNNVPEFNTTKKITNVFQEHKKVKSSSSLTLSHKSSSILTKRVSNKSITPIDQDQQQQPLNFLKNEEKLYQISNVNNHSETTTTSIPIPQEKQIDLSADVYIPYVSDSLSGLGVSDLTPLSTQSIINQNSLSVQNSIITPSTPVPTKKIPFLRRASSTLLRKASMKSLSRQESNSIQTPRSSGTTPIMASPSQFDNNNLIRTRSSSVLQESNTSRRKPTMKRNVSFGSKMKRSISRIVSNSISNSTENLNNTPATTTSTNTGATSDRNANTTTPTNSIQPQLNNTQTQYSSSHIQSPLEVIRHTHSYTPTSTSSNNERLYRTSTTNQIRVRHAHTTSKDSSLNSDRKHRHYHQQSASTNPKYIELDTTVLRDNKLLPATNITDQISNDSKTLDKIIQQSKLSLLPSSYGSNSLQTNSTPSLGSSNSNKQDIKLEKLSLKEYLQLLKSLKIEEINQYDTIINNLQIHGWYSDQEINNMIKKKDLLKKLWNDRISFYQNQI</sequence>
<feature type="region of interest" description="Disordered" evidence="1">
    <location>
        <begin position="239"/>
        <end position="264"/>
    </location>
</feature>
<feature type="compositionally biased region" description="Basic and acidic residues" evidence="1">
    <location>
        <begin position="48"/>
        <end position="61"/>
    </location>
</feature>
<accession>A0A9P6WB14</accession>
<feature type="compositionally biased region" description="Polar residues" evidence="1">
    <location>
        <begin position="593"/>
        <end position="621"/>
    </location>
</feature>
<organism evidence="2 3">
    <name type="scientific">Maudiozyma exigua</name>
    <name type="common">Yeast</name>
    <name type="synonym">Kazachstania exigua</name>
    <dbReference type="NCBI Taxonomy" id="34358"/>
    <lineage>
        <taxon>Eukaryota</taxon>
        <taxon>Fungi</taxon>
        <taxon>Dikarya</taxon>
        <taxon>Ascomycota</taxon>
        <taxon>Saccharomycotina</taxon>
        <taxon>Saccharomycetes</taxon>
        <taxon>Saccharomycetales</taxon>
        <taxon>Saccharomycetaceae</taxon>
        <taxon>Maudiozyma</taxon>
    </lineage>
</organism>
<feature type="compositionally biased region" description="Acidic residues" evidence="1">
    <location>
        <begin position="36"/>
        <end position="47"/>
    </location>
</feature>
<dbReference type="GO" id="GO:0032259">
    <property type="term" value="P:methylation"/>
    <property type="evidence" value="ECO:0007669"/>
    <property type="project" value="UniProtKB-KW"/>
</dbReference>
<feature type="compositionally biased region" description="Polar residues" evidence="1">
    <location>
        <begin position="642"/>
        <end position="655"/>
    </location>
</feature>
<feature type="compositionally biased region" description="Polar residues" evidence="1">
    <location>
        <begin position="493"/>
        <end position="539"/>
    </location>
</feature>
<feature type="region of interest" description="Disordered" evidence="1">
    <location>
        <begin position="633"/>
        <end position="686"/>
    </location>
</feature>
<evidence type="ECO:0000256" key="1">
    <source>
        <dbReference type="SAM" id="MobiDB-lite"/>
    </source>
</evidence>
<feature type="region of interest" description="Disordered" evidence="1">
    <location>
        <begin position="734"/>
        <end position="754"/>
    </location>
</feature>